<protein>
    <submittedName>
        <fullName evidence="2">HEAT repeat family protein</fullName>
    </submittedName>
</protein>
<dbReference type="GeneID" id="94825568"/>
<organism evidence="2 3">
    <name type="scientific">Tritrichomonas foetus</name>
    <dbReference type="NCBI Taxonomy" id="1144522"/>
    <lineage>
        <taxon>Eukaryota</taxon>
        <taxon>Metamonada</taxon>
        <taxon>Parabasalia</taxon>
        <taxon>Tritrichomonadida</taxon>
        <taxon>Tritrichomonadidae</taxon>
        <taxon>Tritrichomonas</taxon>
    </lineage>
</organism>
<dbReference type="OrthoDB" id="340346at2759"/>
<dbReference type="GO" id="GO:0019888">
    <property type="term" value="F:protein phosphatase regulator activity"/>
    <property type="evidence" value="ECO:0007669"/>
    <property type="project" value="TreeGrafter"/>
</dbReference>
<dbReference type="PANTHER" id="PTHR10648:SF1">
    <property type="entry name" value="SERINE_THREONINE-PROTEIN PHOSPHATASE 4 REGULATORY SUBUNIT 1"/>
    <property type="match status" value="1"/>
</dbReference>
<keyword evidence="1" id="KW-0677">Repeat</keyword>
<dbReference type="InterPro" id="IPR016024">
    <property type="entry name" value="ARM-type_fold"/>
</dbReference>
<name>A0A1J4L3C3_9EUKA</name>
<reference evidence="2" key="1">
    <citation type="submission" date="2016-10" db="EMBL/GenBank/DDBJ databases">
        <authorList>
            <person name="Benchimol M."/>
            <person name="Almeida L.G."/>
            <person name="Vasconcelos A.T."/>
            <person name="Perreira-Neves A."/>
            <person name="Rosa I.A."/>
            <person name="Tasca T."/>
            <person name="Bogo M.R."/>
            <person name="de Souza W."/>
        </authorList>
    </citation>
    <scope>NUCLEOTIDE SEQUENCE [LARGE SCALE GENOMIC DNA]</scope>
    <source>
        <strain evidence="2">K</strain>
    </source>
</reference>
<dbReference type="AlphaFoldDB" id="A0A1J4L3C3"/>
<keyword evidence="3" id="KW-1185">Reference proteome</keyword>
<comment type="caution">
    <text evidence="2">The sequence shown here is derived from an EMBL/GenBank/DDBJ whole genome shotgun (WGS) entry which is preliminary data.</text>
</comment>
<proteinExistence type="predicted"/>
<dbReference type="PANTHER" id="PTHR10648">
    <property type="entry name" value="SERINE/THREONINE-PROTEIN PHOSPHATASE PP2A 65 KDA REGULATORY SUBUNIT"/>
    <property type="match status" value="1"/>
</dbReference>
<dbReference type="InterPro" id="IPR051023">
    <property type="entry name" value="PP2A_Regulatory_Subunit_A"/>
</dbReference>
<dbReference type="Gene3D" id="1.25.10.10">
    <property type="entry name" value="Leucine-rich Repeat Variant"/>
    <property type="match status" value="1"/>
</dbReference>
<evidence type="ECO:0000313" key="3">
    <source>
        <dbReference type="Proteomes" id="UP000179807"/>
    </source>
</evidence>
<sequence>MSELLKQIIHDANSDSIQHICECIPLCTQLIYESQMGMFAKKIIPILNSLSSEQNSERVINTLIDSIPLFCENLINEVLEGQFKNGEIRKFTKECEVIEFVNINIMPILFQFIQFGNINQMKKSMQALSSVCKLFGKDFLLTQLEFFKNMNDKVKPEYYHSLTNFLIDIADDYVTEMYDFIFDSFFKLMNEKHHSIRADAIKVLVAYIGKIDNENEIKFFTECYIELLAGSNVVKTTAVQQFPLFLKNINEKYINQYCTPILSALIEDPSQIVKRILQAKSGELITYFGNQSDPRLIQIYKNSLISQNYEEVYQAAYTFPGVVTSLGRDYFDDFLPYFLSAMNSPNFRVRRTLAFGLVNYAHFFSPEKLEEICIQFLNDQPLVSIGILSNLYQILQFIDNKTSLFFCFQNPLRHHDWRMRKCISEQIRYCFESYDRNDLFQSAIELAKDGVAEVRKDVVVTLSLLIDEDNFGYVDNLSKSDNFWERWIAASIFSICELELAENNLEILFKLCKDPTLNVKIAAANSISVLCKNLVADESKLALLKMNEEIRKDPILEGA</sequence>
<accession>A0A1J4L3C3</accession>
<gene>
    <name evidence="2" type="ORF">TRFO_02720</name>
</gene>
<dbReference type="RefSeq" id="XP_068369590.1">
    <property type="nucleotide sequence ID" value="XM_068490864.1"/>
</dbReference>
<dbReference type="VEuPathDB" id="TrichDB:TRFO_02720"/>
<dbReference type="Proteomes" id="UP000179807">
    <property type="component" value="Unassembled WGS sequence"/>
</dbReference>
<dbReference type="InterPro" id="IPR011989">
    <property type="entry name" value="ARM-like"/>
</dbReference>
<dbReference type="SUPFAM" id="SSF48371">
    <property type="entry name" value="ARM repeat"/>
    <property type="match status" value="1"/>
</dbReference>
<evidence type="ECO:0000313" key="2">
    <source>
        <dbReference type="EMBL" id="OHT16454.1"/>
    </source>
</evidence>
<evidence type="ECO:0000256" key="1">
    <source>
        <dbReference type="ARBA" id="ARBA00022737"/>
    </source>
</evidence>
<dbReference type="EMBL" id="MLAK01000111">
    <property type="protein sequence ID" value="OHT16454.1"/>
    <property type="molecule type" value="Genomic_DNA"/>
</dbReference>
<dbReference type="GO" id="GO:0005737">
    <property type="term" value="C:cytoplasm"/>
    <property type="evidence" value="ECO:0007669"/>
    <property type="project" value="TreeGrafter"/>
</dbReference>